<dbReference type="InterPro" id="IPR050173">
    <property type="entry name" value="ABC_transporter_C-like"/>
</dbReference>
<keyword evidence="5" id="KW-0547">Nucleotide-binding</keyword>
<organism evidence="12 15">
    <name type="scientific">Arctia plantaginis</name>
    <name type="common">Wood tiger moth</name>
    <name type="synonym">Phalaena plantaginis</name>
    <dbReference type="NCBI Taxonomy" id="874455"/>
    <lineage>
        <taxon>Eukaryota</taxon>
        <taxon>Metazoa</taxon>
        <taxon>Ecdysozoa</taxon>
        <taxon>Arthropoda</taxon>
        <taxon>Hexapoda</taxon>
        <taxon>Insecta</taxon>
        <taxon>Pterygota</taxon>
        <taxon>Neoptera</taxon>
        <taxon>Endopterygota</taxon>
        <taxon>Lepidoptera</taxon>
        <taxon>Glossata</taxon>
        <taxon>Ditrysia</taxon>
        <taxon>Noctuoidea</taxon>
        <taxon>Erebidae</taxon>
        <taxon>Arctiinae</taxon>
        <taxon>Arctia</taxon>
    </lineage>
</organism>
<feature type="transmembrane region" description="Helical" evidence="9">
    <location>
        <begin position="210"/>
        <end position="228"/>
    </location>
</feature>
<comment type="subcellular location">
    <subcellularLocation>
        <location evidence="1">Membrane</location>
        <topology evidence="1">Multi-pass membrane protein</topology>
    </subcellularLocation>
</comment>
<dbReference type="PROSITE" id="PS50893">
    <property type="entry name" value="ABC_TRANSPORTER_2"/>
    <property type="match status" value="2"/>
</dbReference>
<evidence type="ECO:0000313" key="12">
    <source>
        <dbReference type="EMBL" id="CAB3237260.1"/>
    </source>
</evidence>
<proteinExistence type="predicted"/>
<dbReference type="Gene3D" id="1.20.1560.10">
    <property type="entry name" value="ABC transporter type 1, transmembrane domain"/>
    <property type="match status" value="2"/>
</dbReference>
<keyword evidence="8 9" id="KW-0472">Membrane</keyword>
<feature type="transmembrane region" description="Helical" evidence="9">
    <location>
        <begin position="1002"/>
        <end position="1022"/>
    </location>
</feature>
<dbReference type="CDD" id="cd03250">
    <property type="entry name" value="ABCC_MRP_domain1"/>
    <property type="match status" value="1"/>
</dbReference>
<feature type="transmembrane region" description="Helical" evidence="9">
    <location>
        <begin position="354"/>
        <end position="376"/>
    </location>
</feature>
<feature type="domain" description="ABC transporter" evidence="10">
    <location>
        <begin position="426"/>
        <end position="650"/>
    </location>
</feature>
<evidence type="ECO:0008006" key="16">
    <source>
        <dbReference type="Google" id="ProtNLM"/>
    </source>
</evidence>
<dbReference type="EMBL" id="CADEBD010000303">
    <property type="protein sequence ID" value="CAB3237260.1"/>
    <property type="molecule type" value="Genomic_DNA"/>
</dbReference>
<gene>
    <name evidence="13" type="ORF">APLA_LOCUS11746</name>
    <name evidence="12" type="ORF">APLA_LOCUS7773</name>
</gene>
<feature type="transmembrane region" description="Helical" evidence="9">
    <location>
        <begin position="1034"/>
        <end position="1052"/>
    </location>
</feature>
<reference evidence="14 15" key="1">
    <citation type="submission" date="2020-04" db="EMBL/GenBank/DDBJ databases">
        <authorList>
            <person name="Wallbank WR R."/>
            <person name="Pardo Diaz C."/>
            <person name="Kozak K."/>
            <person name="Martin S."/>
            <person name="Jiggins C."/>
            <person name="Moest M."/>
            <person name="Warren A I."/>
            <person name="Byers J.R.P. K."/>
            <person name="Montejo-Kovacevich G."/>
            <person name="Yen C E."/>
        </authorList>
    </citation>
    <scope>NUCLEOTIDE SEQUENCE [LARGE SCALE GENOMIC DNA]</scope>
</reference>
<dbReference type="CDD" id="cd18579">
    <property type="entry name" value="ABC_6TM_ABCC_D1"/>
    <property type="match status" value="1"/>
</dbReference>
<feature type="transmembrane region" description="Helical" evidence="9">
    <location>
        <begin position="919"/>
        <end position="937"/>
    </location>
</feature>
<dbReference type="EMBL" id="CADEBC010000534">
    <property type="protein sequence ID" value="CAB3248487.1"/>
    <property type="molecule type" value="Genomic_DNA"/>
</dbReference>
<keyword evidence="4" id="KW-0677">Repeat</keyword>
<evidence type="ECO:0000256" key="1">
    <source>
        <dbReference type="ARBA" id="ARBA00004141"/>
    </source>
</evidence>
<dbReference type="FunFam" id="3.40.50.300:FF:000163">
    <property type="entry name" value="Multidrug resistance-associated protein member 4"/>
    <property type="match status" value="1"/>
</dbReference>
<feature type="transmembrane region" description="Helical" evidence="9">
    <location>
        <begin position="817"/>
        <end position="843"/>
    </location>
</feature>
<dbReference type="InterPro" id="IPR044746">
    <property type="entry name" value="ABCC_6TM_D1"/>
</dbReference>
<keyword evidence="14" id="KW-1185">Reference proteome</keyword>
<dbReference type="GO" id="GO:0005524">
    <property type="term" value="F:ATP binding"/>
    <property type="evidence" value="ECO:0007669"/>
    <property type="project" value="UniProtKB-KW"/>
</dbReference>
<evidence type="ECO:0000259" key="11">
    <source>
        <dbReference type="PROSITE" id="PS50929"/>
    </source>
</evidence>
<dbReference type="SUPFAM" id="SSF90123">
    <property type="entry name" value="ABC transporter transmembrane region"/>
    <property type="match status" value="2"/>
</dbReference>
<dbReference type="Pfam" id="PF00664">
    <property type="entry name" value="ABC_membrane"/>
    <property type="match status" value="2"/>
</dbReference>
<keyword evidence="6" id="KW-0067">ATP-binding</keyword>
<dbReference type="Proteomes" id="UP000494106">
    <property type="component" value="Unassembled WGS sequence"/>
</dbReference>
<dbReference type="InterPro" id="IPR003593">
    <property type="entry name" value="AAA+_ATPase"/>
</dbReference>
<feature type="transmembrane region" description="Helical" evidence="9">
    <location>
        <begin position="234"/>
        <end position="254"/>
    </location>
</feature>
<dbReference type="GO" id="GO:0140359">
    <property type="term" value="F:ABC-type transporter activity"/>
    <property type="evidence" value="ECO:0007669"/>
    <property type="project" value="InterPro"/>
</dbReference>
<dbReference type="InterPro" id="IPR036640">
    <property type="entry name" value="ABC1_TM_sf"/>
</dbReference>
<dbReference type="InterPro" id="IPR003439">
    <property type="entry name" value="ABC_transporter-like_ATP-bd"/>
</dbReference>
<feature type="transmembrane region" description="Helical" evidence="9">
    <location>
        <begin position="318"/>
        <end position="342"/>
    </location>
</feature>
<evidence type="ECO:0000313" key="14">
    <source>
        <dbReference type="Proteomes" id="UP000494106"/>
    </source>
</evidence>
<dbReference type="InterPro" id="IPR011527">
    <property type="entry name" value="ABC1_TM_dom"/>
</dbReference>
<keyword evidence="3 9" id="KW-0812">Transmembrane</keyword>
<evidence type="ECO:0000256" key="8">
    <source>
        <dbReference type="ARBA" id="ARBA00023136"/>
    </source>
</evidence>
<feature type="domain" description="ABC transporter" evidence="10">
    <location>
        <begin position="1094"/>
        <end position="1323"/>
    </location>
</feature>
<evidence type="ECO:0000313" key="15">
    <source>
        <dbReference type="Proteomes" id="UP000494256"/>
    </source>
</evidence>
<dbReference type="CDD" id="cd03244">
    <property type="entry name" value="ABCC_MRP_domain2"/>
    <property type="match status" value="1"/>
</dbReference>
<comment type="caution">
    <text evidence="12">The sequence shown here is derived from an EMBL/GenBank/DDBJ whole genome shotgun (WGS) entry which is preliminary data.</text>
</comment>
<evidence type="ECO:0000256" key="4">
    <source>
        <dbReference type="ARBA" id="ARBA00022737"/>
    </source>
</evidence>
<accession>A0A8S0ZYN3</accession>
<dbReference type="GO" id="GO:0016020">
    <property type="term" value="C:membrane"/>
    <property type="evidence" value="ECO:0007669"/>
    <property type="project" value="UniProtKB-SubCell"/>
</dbReference>
<dbReference type="FunFam" id="1.20.1560.10:FF:000026">
    <property type="entry name" value="Multidrug resistance-associated protein lethal(2)03659"/>
    <property type="match status" value="1"/>
</dbReference>
<evidence type="ECO:0000256" key="6">
    <source>
        <dbReference type="ARBA" id="ARBA00022840"/>
    </source>
</evidence>
<keyword evidence="7 9" id="KW-1133">Transmembrane helix</keyword>
<evidence type="ECO:0000256" key="5">
    <source>
        <dbReference type="ARBA" id="ARBA00022741"/>
    </source>
</evidence>
<dbReference type="InterPro" id="IPR017871">
    <property type="entry name" value="ABC_transporter-like_CS"/>
</dbReference>
<dbReference type="PROSITE" id="PS00211">
    <property type="entry name" value="ABC_TRANSPORTER_1"/>
    <property type="match status" value="1"/>
</dbReference>
<feature type="transmembrane region" description="Helical" evidence="9">
    <location>
        <begin position="92"/>
        <end position="118"/>
    </location>
</feature>
<dbReference type="OrthoDB" id="6500128at2759"/>
<dbReference type="Gene3D" id="3.40.50.300">
    <property type="entry name" value="P-loop containing nucleotide triphosphate hydrolases"/>
    <property type="match status" value="2"/>
</dbReference>
<evidence type="ECO:0000256" key="9">
    <source>
        <dbReference type="SAM" id="Phobius"/>
    </source>
</evidence>
<name>A0A8S0ZYN3_ARCPL</name>
<feature type="transmembrane region" description="Helical" evidence="9">
    <location>
        <begin position="718"/>
        <end position="741"/>
    </location>
</feature>
<dbReference type="PANTHER" id="PTHR24223:SF415">
    <property type="entry name" value="FI20190P1"/>
    <property type="match status" value="1"/>
</dbReference>
<dbReference type="Proteomes" id="UP000494256">
    <property type="component" value="Unassembled WGS sequence"/>
</dbReference>
<dbReference type="InterPro" id="IPR027417">
    <property type="entry name" value="P-loop_NTPase"/>
</dbReference>
<evidence type="ECO:0000256" key="7">
    <source>
        <dbReference type="ARBA" id="ARBA00022989"/>
    </source>
</evidence>
<feature type="transmembrane region" description="Helical" evidence="9">
    <location>
        <begin position="893"/>
        <end position="913"/>
    </location>
</feature>
<dbReference type="GO" id="GO:0016887">
    <property type="term" value="F:ATP hydrolysis activity"/>
    <property type="evidence" value="ECO:0007669"/>
    <property type="project" value="InterPro"/>
</dbReference>
<dbReference type="Pfam" id="PF00005">
    <property type="entry name" value="ABC_tran"/>
    <property type="match status" value="2"/>
</dbReference>
<feature type="transmembrane region" description="Helical" evidence="9">
    <location>
        <begin position="138"/>
        <end position="157"/>
    </location>
</feature>
<dbReference type="SUPFAM" id="SSF52540">
    <property type="entry name" value="P-loop containing nucleoside triphosphate hydrolases"/>
    <property type="match status" value="2"/>
</dbReference>
<dbReference type="FunFam" id="3.40.50.300:FF:000973">
    <property type="entry name" value="Multidrug resistance-associated protein 4"/>
    <property type="match status" value="1"/>
</dbReference>
<evidence type="ECO:0000256" key="3">
    <source>
        <dbReference type="ARBA" id="ARBA00022692"/>
    </source>
</evidence>
<dbReference type="SMART" id="SM00382">
    <property type="entry name" value="AAA"/>
    <property type="match status" value="2"/>
</dbReference>
<feature type="domain" description="ABC transmembrane type-1" evidence="11">
    <location>
        <begin position="732"/>
        <end position="1064"/>
    </location>
</feature>
<dbReference type="PROSITE" id="PS50929">
    <property type="entry name" value="ABC_TM1F"/>
    <property type="match status" value="2"/>
</dbReference>
<evidence type="ECO:0000313" key="13">
    <source>
        <dbReference type="EMBL" id="CAB3248487.1"/>
    </source>
</evidence>
<sequence length="1356" mass="152187">MDCKVVLTKKNPHEKSNILSKLFLTWSFKLFYRTHRKGLTVEDLSKTGESNRSSALGDRLEQAWEQELKQAKDKDYKPSLTRAIIRTFWFHYTIYGFFQGILFVVLWPLIPYTLSLFIFYFSQKRTEELYRTAHIHNFLMNLLSLTTSMMMSHLILLQTSIGMRVRIACCSVLYRKILRLGRGGLTKTEPGQVINLMSNDVNRFDVASQYLNFLWVMPVVIPVVSALVWQNIGIATLAALAVIFLQTILVQAYLSNLQGVLRGKIAKRTDQRVKVMTELLNGVQVIKMYAWEKPFEKLVDKLRKMEVKYILRTSMIKGFSTALSVFTERFILFTAVTTFVVLGGDIRPEITFSLVQYFNLLQLAANICFPLALSSLAEAKVSIKRIEEFLQLDEFETSEDDKNTMIVSKTEKQKISEKENFKQGPLELSKVSASWKFDTVDTTLKNINITALPGEFIGIAGQVGSGKTSLLQVILGELPPIQGTVSIGGTTISYASQEPWLFVATVRQNILFGLPYDPIRYKKVVTACALMRDFEQLPSGDSTLVGERGISLSGGQRARIGLARACYRKADIYLLDDPLSAVDTHVGKHLVSECVLGLLRDSTRILVTHQLHHLKSADKVVILRHGEVEAQASFEEISRSPLFNELLQEEEEPENETFYGYLRQRAVSLKSQQSIRSTRSTKSGTALSEKEFVEVEDDVEVDEMTGSGRVSGAVYKHYFSAGSGCCLFSTTMFAIILAQVVTSFSDLWLTYWMNTVEDNHQILQTGFLNQTTHSNVIRNNKTSDILNFTVIPESAFNSSLFGQDIETTLTIHFNNSFYIYVWGIAILGCIVLTTSRSMLFLWICMRSSINLHNQIFSNILSATMRFFDTNPSGRILNRFSKDMGVVDEILPRMYLDSIQVIMVMIGILVMVAIVNPYMVITTSVCAIFMYLWTAIYLSTAQAIKRVEGVTRSPVFSHVSATMAGLNTVRACKAQNMLRTQFDDKQDVHTSAWYLTLITNTAFSVWLSLICTMYVIITSYTFLFLDNGDTQSSNVGLALSQGLILVTMVQYGIKQTTEVISQMTSVERVVQFTSLPQESTEGPSPPKGWPQKARLTFKDLSLRYDKDADPVLKKLNIEIESGWKVGVVGRTGAGKSSLISALFRLAPLEGHVFIDDVDSGSIALKELRSKISIIPQEPVLFSASLRYNLDPFDKYTDAEIWEALEQVELKQSVTSLSEMVESGGSNYSAGQRQLLCLARAALGRNKLLVLDEATANVDPNTDALIQKSIRKNFADCTVITVAHRLHTVADSNRVVVMEAGKIVECGHPHELLQEDEGHLTRMVKQLGPAAEQSLRDLAAAAYELHHDPNNDKKGKTY</sequence>
<dbReference type="PANTHER" id="PTHR24223">
    <property type="entry name" value="ATP-BINDING CASSETTE SUB-FAMILY C"/>
    <property type="match status" value="1"/>
</dbReference>
<evidence type="ECO:0000259" key="10">
    <source>
        <dbReference type="PROSITE" id="PS50893"/>
    </source>
</evidence>
<feature type="domain" description="ABC transmembrane type-1" evidence="11">
    <location>
        <begin position="100"/>
        <end position="362"/>
    </location>
</feature>
<evidence type="ECO:0000256" key="2">
    <source>
        <dbReference type="ARBA" id="ARBA00022448"/>
    </source>
</evidence>
<protein>
    <recommendedName>
        <fullName evidence="16">Multidrug resistance-associated protein 4-like</fullName>
    </recommendedName>
</protein>
<keyword evidence="2" id="KW-0813">Transport</keyword>